<reference evidence="5 6" key="1">
    <citation type="submission" date="2018-12" db="EMBL/GenBank/DDBJ databases">
        <title>Genome Sequence of Candidatus Viridilinea halotolerans isolated from saline sulfide-rich spring.</title>
        <authorList>
            <person name="Grouzdev D.S."/>
            <person name="Burganskaya E.I."/>
            <person name="Krutkina M.S."/>
            <person name="Sukhacheva M.V."/>
            <person name="Gorlenko V.M."/>
        </authorList>
    </citation>
    <scope>NUCLEOTIDE SEQUENCE [LARGE SCALE GENOMIC DNA]</scope>
    <source>
        <strain evidence="5">Chok-6</strain>
    </source>
</reference>
<evidence type="ECO:0000256" key="2">
    <source>
        <dbReference type="ARBA" id="ARBA00023054"/>
    </source>
</evidence>
<dbReference type="Gene3D" id="1.10.287.470">
    <property type="entry name" value="Helix hairpin bin"/>
    <property type="match status" value="1"/>
</dbReference>
<feature type="domain" description="YknX-like beta-barrel" evidence="4">
    <location>
        <begin position="438"/>
        <end position="512"/>
    </location>
</feature>
<name>A0A426U0K7_9CHLR</name>
<evidence type="ECO:0000256" key="1">
    <source>
        <dbReference type="ARBA" id="ARBA00004196"/>
    </source>
</evidence>
<evidence type="ECO:0000259" key="4">
    <source>
        <dbReference type="Pfam" id="PF25990"/>
    </source>
</evidence>
<evidence type="ECO:0000313" key="5">
    <source>
        <dbReference type="EMBL" id="RRR72518.1"/>
    </source>
</evidence>
<evidence type="ECO:0000313" key="6">
    <source>
        <dbReference type="Proteomes" id="UP000280307"/>
    </source>
</evidence>
<dbReference type="InterPro" id="IPR050465">
    <property type="entry name" value="UPF0194_transport"/>
</dbReference>
<dbReference type="Gene3D" id="2.40.30.170">
    <property type="match status" value="1"/>
</dbReference>
<dbReference type="GO" id="GO:0030313">
    <property type="term" value="C:cell envelope"/>
    <property type="evidence" value="ECO:0007669"/>
    <property type="project" value="UniProtKB-SubCell"/>
</dbReference>
<dbReference type="PANTHER" id="PTHR32347:SF23">
    <property type="entry name" value="BLL5650 PROTEIN"/>
    <property type="match status" value="1"/>
</dbReference>
<dbReference type="EMBL" id="RSAS01000388">
    <property type="protein sequence ID" value="RRR72518.1"/>
    <property type="molecule type" value="Genomic_DNA"/>
</dbReference>
<dbReference type="SUPFAM" id="SSF111369">
    <property type="entry name" value="HlyD-like secretion proteins"/>
    <property type="match status" value="1"/>
</dbReference>
<proteinExistence type="predicted"/>
<dbReference type="Pfam" id="PF25990">
    <property type="entry name" value="Beta-barrel_YknX"/>
    <property type="match status" value="1"/>
</dbReference>
<organism evidence="5 6">
    <name type="scientific">Candidatus Viridilinea halotolerans</name>
    <dbReference type="NCBI Taxonomy" id="2491704"/>
    <lineage>
        <taxon>Bacteria</taxon>
        <taxon>Bacillati</taxon>
        <taxon>Chloroflexota</taxon>
        <taxon>Chloroflexia</taxon>
        <taxon>Chloroflexales</taxon>
        <taxon>Chloroflexineae</taxon>
        <taxon>Oscillochloridaceae</taxon>
        <taxon>Candidatus Viridilinea</taxon>
    </lineage>
</organism>
<comment type="subcellular location">
    <subcellularLocation>
        <location evidence="1">Cell envelope</location>
    </subcellularLocation>
</comment>
<evidence type="ECO:0000256" key="3">
    <source>
        <dbReference type="SAM" id="Coils"/>
    </source>
</evidence>
<accession>A0A426U0K7</accession>
<comment type="caution">
    <text evidence="5">The sequence shown here is derived from an EMBL/GenBank/DDBJ whole genome shotgun (WGS) entry which is preliminary data.</text>
</comment>
<dbReference type="Gene3D" id="2.40.50.100">
    <property type="match status" value="1"/>
</dbReference>
<dbReference type="Gene3D" id="2.40.420.20">
    <property type="match status" value="1"/>
</dbReference>
<dbReference type="AlphaFoldDB" id="A0A426U0K7"/>
<gene>
    <name evidence="5" type="ORF">EI684_10055</name>
</gene>
<feature type="coiled-coil region" evidence="3">
    <location>
        <begin position="110"/>
        <end position="240"/>
    </location>
</feature>
<dbReference type="PANTHER" id="PTHR32347">
    <property type="entry name" value="EFFLUX SYSTEM COMPONENT YKNX-RELATED"/>
    <property type="match status" value="1"/>
</dbReference>
<dbReference type="InterPro" id="IPR058636">
    <property type="entry name" value="Beta-barrel_YknX"/>
</dbReference>
<dbReference type="Proteomes" id="UP000280307">
    <property type="component" value="Unassembled WGS sequence"/>
</dbReference>
<sequence>MASSTTSRKRSRNGRRLLLILGGLLLLGLLIIAAMRAFAPREATPGTLPDGWLQVEASSGNIAANVGATGNIEPLAEANVRFEVSGTVAELLVRPGDQVTTGQPLARIDTGALELRVEQARADLRQAEADLEGLLAGASEAELAEAAARVEQARRQYSQAAASVTPANIAAARADLESAQARLARLQAGPATDDLASAEERVQSARTNLDNARVNLSAAKERARNDVETRANALRNAQDEYSRIYWDNREFERARNEDLPREQINQEVAALRNVTDAETALHDAQTAYDQARQDEINSLQAREAELTSAQAALDQVLRGAETEDVATAQAAVQRAQDTLDQLTGAQRRNELATQQSSITIAQAGLDRLLADPTTSTITAREAAVVRAEVAVRSAQRDVELGTLRAPFAATVARVNMRVGEGADASATVALVDLSSYHVDLPIDELDIAQVHLGQRAAIEVDALPGLLIGGSVTNIAPQATRSDSGTTTYEVTVTLDEDSPGVRAGMTAVVAIIIEEKEDVVLVPRRAVRAEGGQSYVLVPSDTVEANATTPGERRLVELGLSSSEFVEITSGLDVGEAVLVQDVVSTFNPSGGPPR</sequence>
<keyword evidence="2 3" id="KW-0175">Coiled coil</keyword>
<protein>
    <submittedName>
        <fullName evidence="5">HlyD family efflux transporter periplasmic adaptor subunit</fullName>
    </submittedName>
</protein>